<accession>A0A8J5R189</accession>
<dbReference type="PANTHER" id="PTHR33063">
    <property type="entry name" value="OS02G0583500 PROTEIN"/>
    <property type="match status" value="1"/>
</dbReference>
<name>A0A8J5R189_ZIZPA</name>
<comment type="caution">
    <text evidence="1">The sequence shown here is derived from an EMBL/GenBank/DDBJ whole genome shotgun (WGS) entry which is preliminary data.</text>
</comment>
<evidence type="ECO:0000313" key="1">
    <source>
        <dbReference type="EMBL" id="KAG8048590.1"/>
    </source>
</evidence>
<dbReference type="PANTHER" id="PTHR33063:SF15">
    <property type="entry name" value="TRANSPOSASE, PTTA_EN_SPM, PLANT"/>
    <property type="match status" value="1"/>
</dbReference>
<sequence length="173" mass="19408">MKEFMGKLSTRLSVDEKDNPTIEACTNILQTRVCQSRYLLKKNYFIGVPANEVRTTSPVSSLTDEQWLELMEKWSSAKGKEVSEKNKCNRGKSMMENMLVQPIEGLDTTISSTEIVSKVLSQTSVASTFLKNAGLETPGTKSTASSEREAQLREKLQAEKQRVDLLQQELNTL</sequence>
<reference evidence="1" key="2">
    <citation type="submission" date="2021-02" db="EMBL/GenBank/DDBJ databases">
        <authorList>
            <person name="Kimball J.A."/>
            <person name="Haas M.W."/>
            <person name="Macchietto M."/>
            <person name="Kono T."/>
            <person name="Duquette J."/>
            <person name="Shao M."/>
        </authorList>
    </citation>
    <scope>NUCLEOTIDE SEQUENCE</scope>
    <source>
        <tissue evidence="1">Fresh leaf tissue</tissue>
    </source>
</reference>
<reference evidence="1" key="1">
    <citation type="journal article" date="2021" name="bioRxiv">
        <title>Whole Genome Assembly and Annotation of Northern Wild Rice, Zizania palustris L., Supports a Whole Genome Duplication in the Zizania Genus.</title>
        <authorList>
            <person name="Haas M."/>
            <person name="Kono T."/>
            <person name="Macchietto M."/>
            <person name="Millas R."/>
            <person name="McGilp L."/>
            <person name="Shao M."/>
            <person name="Duquette J."/>
            <person name="Hirsch C.N."/>
            <person name="Kimball J."/>
        </authorList>
    </citation>
    <scope>NUCLEOTIDE SEQUENCE</scope>
    <source>
        <tissue evidence="1">Fresh leaf tissue</tissue>
    </source>
</reference>
<proteinExistence type="predicted"/>
<protein>
    <submittedName>
        <fullName evidence="1">Uncharacterized protein</fullName>
    </submittedName>
</protein>
<keyword evidence="2" id="KW-1185">Reference proteome</keyword>
<gene>
    <name evidence="1" type="ORF">GUJ93_ZPchr0009g2312</name>
</gene>
<dbReference type="AlphaFoldDB" id="A0A8J5R189"/>
<evidence type="ECO:0000313" key="2">
    <source>
        <dbReference type="Proteomes" id="UP000729402"/>
    </source>
</evidence>
<organism evidence="1 2">
    <name type="scientific">Zizania palustris</name>
    <name type="common">Northern wild rice</name>
    <dbReference type="NCBI Taxonomy" id="103762"/>
    <lineage>
        <taxon>Eukaryota</taxon>
        <taxon>Viridiplantae</taxon>
        <taxon>Streptophyta</taxon>
        <taxon>Embryophyta</taxon>
        <taxon>Tracheophyta</taxon>
        <taxon>Spermatophyta</taxon>
        <taxon>Magnoliopsida</taxon>
        <taxon>Liliopsida</taxon>
        <taxon>Poales</taxon>
        <taxon>Poaceae</taxon>
        <taxon>BOP clade</taxon>
        <taxon>Oryzoideae</taxon>
        <taxon>Oryzeae</taxon>
        <taxon>Zizaniinae</taxon>
        <taxon>Zizania</taxon>
    </lineage>
</organism>
<dbReference type="EMBL" id="JAAALK010000289">
    <property type="protein sequence ID" value="KAG8048590.1"/>
    <property type="molecule type" value="Genomic_DNA"/>
</dbReference>
<dbReference type="OrthoDB" id="682311at2759"/>
<dbReference type="Proteomes" id="UP000729402">
    <property type="component" value="Unassembled WGS sequence"/>
</dbReference>